<dbReference type="InterPro" id="IPR030934">
    <property type="entry name" value="Intein_C"/>
</dbReference>
<dbReference type="GO" id="GO:0016539">
    <property type="term" value="P:intein-mediated protein splicing"/>
    <property type="evidence" value="ECO:0007669"/>
    <property type="project" value="InterPro"/>
</dbReference>
<dbReference type="PANTHER" id="PTHR32305:SF15">
    <property type="entry name" value="PROTEIN RHSA-RELATED"/>
    <property type="match status" value="1"/>
</dbReference>
<dbReference type="PROSITE" id="PS50818">
    <property type="entry name" value="INTEIN_C_TER"/>
    <property type="match status" value="1"/>
</dbReference>
<dbReference type="Gene3D" id="2.180.10.10">
    <property type="entry name" value="RHS repeat-associated core"/>
    <property type="match status" value="1"/>
</dbReference>
<evidence type="ECO:0000313" key="4">
    <source>
        <dbReference type="Proteomes" id="UP000199001"/>
    </source>
</evidence>
<dbReference type="InterPro" id="IPR056823">
    <property type="entry name" value="TEN-like_YD-shell"/>
</dbReference>
<sequence length="1016" mass="106417">MTDDQETGSGGDTATATRTLDYDRAGRLTSVNAAGGTNTYSYNDRGALLSTAGPSGAASFGYDDDGRLTTRTDLTGTATFGYVKGRLDTLTDSITGQQQKLTYDASGEVKTVDYGAGRVRTFGYDDFGRVNSDVLRNPAGQTVASVSYGFDLNGHVTSKETTGTAGAGNNTYAYDKAGRLVSWTGPGGTVAYDWDASGNRVRAGSKTATFDERNRLLSDGDYTYTYTARGTLRSRISSGLSEQYSFDAFDRLTAAEDQTYEYDGLDRVVSRTGNAFVYAGLGDEVVHDGVEYYARGPGDELLATGVGSNKRLSLTDAHGDVVAAIDPADTELSALNDSTAYDPFGKKLTSTGDTGRLGFQGDWTDPDTGQVDMGARWYQPGTGTFTSRDSVNYTTGDSILANRYTYGAGAPLDFDDPDGHWPRWVKSTVNRVTSGVSKVVNTVRSGVSTAYNWTRNAVSTAWNYAWSGIKAVGRAISTGAKWLANKAASAVRTVGNAIRTGLSKVARGVEWAKQQQRAIAAKIHQMKVAVQARAKAAIKQAVKFTKLPVVAALTKPLLALGKVVSTGFKMAASVVAVTTMAIQDPKKFQQKLWLEAAQRLAPLTEGVEKMWDKATQFVEDHAAEIAGFAAGAVVGIGCGAAIGWTGVGAVACGALAGAVGSAVTGAMNGKRGWDLVGTAAMGGLTGALGGAFGSIGGQALGAGVRALSGGLRSAGSKALSAGMAEARSIGRGLAGKACSNSFTGETYVLMADGGRKRIRDVRVGDKVLATDPTTGRSEERAVTALIVGTGNKNLVEITVDTDGAKGDQTGKVTATDGHPFWVANEGRWVQAKDLKPGSVVRSADRGSVLIVSMQASIEWQTVHNLTVDGIHTYYVVADESSILVHNCSSLPGPANGRTLDEFAQANRGANQASTPRFVTEYTSPSGLTYLGRTTEGGVDVVAGSALEDVLRGRHTGCSEICALNEALKVEGDGALWGGTFRTLKVTPKGSPVPSGTAVDPCEDYCQPLVRRIFGSW</sequence>
<proteinExistence type="predicted"/>
<dbReference type="PANTHER" id="PTHR32305">
    <property type="match status" value="1"/>
</dbReference>
<dbReference type="InterPro" id="IPR036844">
    <property type="entry name" value="Hint_dom_sf"/>
</dbReference>
<dbReference type="AlphaFoldDB" id="A0A1C6TUZ9"/>
<protein>
    <submittedName>
        <fullName evidence="3">Intein N-terminal splicing region/RHS repeat-associated core domain-containing protein</fullName>
    </submittedName>
</protein>
<dbReference type="PROSITE" id="PS50817">
    <property type="entry name" value="INTEIN_N_TER"/>
    <property type="match status" value="1"/>
</dbReference>
<accession>A0A1C6TUZ9</accession>
<keyword evidence="1" id="KW-0677">Repeat</keyword>
<keyword evidence="4" id="KW-1185">Reference proteome</keyword>
<evidence type="ECO:0000259" key="2">
    <source>
        <dbReference type="SMART" id="SM00306"/>
    </source>
</evidence>
<dbReference type="SUPFAM" id="SSF51294">
    <property type="entry name" value="Hedgehog/intein (Hint) domain"/>
    <property type="match status" value="1"/>
</dbReference>
<dbReference type="Gene3D" id="2.170.16.10">
    <property type="entry name" value="Hedgehog/Intein (Hint) domain"/>
    <property type="match status" value="1"/>
</dbReference>
<dbReference type="InterPro" id="IPR050708">
    <property type="entry name" value="T6SS_VgrG/RHS"/>
</dbReference>
<dbReference type="STRING" id="47855.GA0070606_0773"/>
<dbReference type="CDD" id="cd00081">
    <property type="entry name" value="Hint"/>
    <property type="match status" value="1"/>
</dbReference>
<dbReference type="NCBIfam" id="TIGR03696">
    <property type="entry name" value="Rhs_assc_core"/>
    <property type="match status" value="1"/>
</dbReference>
<dbReference type="NCBIfam" id="TIGR01643">
    <property type="entry name" value="YD_repeat_2x"/>
    <property type="match status" value="3"/>
</dbReference>
<gene>
    <name evidence="3" type="ORF">GA0070606_0773</name>
</gene>
<dbReference type="InterPro" id="IPR031325">
    <property type="entry name" value="RHS_repeat"/>
</dbReference>
<dbReference type="Pfam" id="PF05593">
    <property type="entry name" value="RHS_repeat"/>
    <property type="match status" value="1"/>
</dbReference>
<dbReference type="SMART" id="SM00306">
    <property type="entry name" value="HintN"/>
    <property type="match status" value="1"/>
</dbReference>
<name>A0A1C6TUZ9_9ACTN</name>
<evidence type="ECO:0000313" key="3">
    <source>
        <dbReference type="EMBL" id="SCL45509.1"/>
    </source>
</evidence>
<dbReference type="InterPro" id="IPR006141">
    <property type="entry name" value="Intein_N"/>
</dbReference>
<dbReference type="InterPro" id="IPR003587">
    <property type="entry name" value="Hint_dom_N"/>
</dbReference>
<dbReference type="InterPro" id="IPR006530">
    <property type="entry name" value="YD"/>
</dbReference>
<dbReference type="InterPro" id="IPR022385">
    <property type="entry name" value="Rhs_assc_core"/>
</dbReference>
<organism evidence="3 4">
    <name type="scientific">Micromonospora citrea</name>
    <dbReference type="NCBI Taxonomy" id="47855"/>
    <lineage>
        <taxon>Bacteria</taxon>
        <taxon>Bacillati</taxon>
        <taxon>Actinomycetota</taxon>
        <taxon>Actinomycetes</taxon>
        <taxon>Micromonosporales</taxon>
        <taxon>Micromonosporaceae</taxon>
        <taxon>Micromonospora</taxon>
    </lineage>
</organism>
<feature type="domain" description="Hint" evidence="2">
    <location>
        <begin position="739"/>
        <end position="844"/>
    </location>
</feature>
<evidence type="ECO:0000256" key="1">
    <source>
        <dbReference type="ARBA" id="ARBA00022737"/>
    </source>
</evidence>
<dbReference type="Pfam" id="PF07591">
    <property type="entry name" value="PT-HINT"/>
    <property type="match status" value="1"/>
</dbReference>
<dbReference type="Pfam" id="PF25023">
    <property type="entry name" value="TEN_YD-shell"/>
    <property type="match status" value="1"/>
</dbReference>
<reference evidence="4" key="1">
    <citation type="submission" date="2016-06" db="EMBL/GenBank/DDBJ databases">
        <authorList>
            <person name="Varghese N."/>
            <person name="Submissions Spin"/>
        </authorList>
    </citation>
    <scope>NUCLEOTIDE SEQUENCE [LARGE SCALE GENOMIC DNA]</scope>
    <source>
        <strain evidence="4">DSM 43903</strain>
    </source>
</reference>
<dbReference type="Proteomes" id="UP000199001">
    <property type="component" value="Unassembled WGS sequence"/>
</dbReference>
<dbReference type="EMBL" id="FMHZ01000002">
    <property type="protein sequence ID" value="SCL45509.1"/>
    <property type="molecule type" value="Genomic_DNA"/>
</dbReference>